<dbReference type="RefSeq" id="XP_041300083.1">
    <property type="nucleotide sequence ID" value="XM_041434841.1"/>
</dbReference>
<keyword evidence="2" id="KW-0812">Transmembrane</keyword>
<name>A0A9P7K0I0_9AGAM</name>
<comment type="caution">
    <text evidence="4">The sequence shown here is derived from an EMBL/GenBank/DDBJ whole genome shotgun (WGS) entry which is preliminary data.</text>
</comment>
<feature type="compositionally biased region" description="Polar residues" evidence="1">
    <location>
        <begin position="146"/>
        <end position="155"/>
    </location>
</feature>
<feature type="compositionally biased region" description="Low complexity" evidence="1">
    <location>
        <begin position="114"/>
        <end position="145"/>
    </location>
</feature>
<evidence type="ECO:0000256" key="2">
    <source>
        <dbReference type="SAM" id="Phobius"/>
    </source>
</evidence>
<dbReference type="EMBL" id="JABBWM010000001">
    <property type="protein sequence ID" value="KAG2120707.1"/>
    <property type="molecule type" value="Genomic_DNA"/>
</dbReference>
<feature type="chain" id="PRO_5040169755" description="Mid2 domain-containing protein" evidence="3">
    <location>
        <begin position="25"/>
        <end position="350"/>
    </location>
</feature>
<dbReference type="Proteomes" id="UP000823399">
    <property type="component" value="Unassembled WGS sequence"/>
</dbReference>
<accession>A0A9P7K0I0</accession>
<gene>
    <name evidence="4" type="ORF">F5147DRAFT_663005</name>
</gene>
<evidence type="ECO:0000313" key="5">
    <source>
        <dbReference type="Proteomes" id="UP000823399"/>
    </source>
</evidence>
<sequence>MPKLSLLFYITLVFSLVIASDAKAFDPNHQVSHNRFLKKRVPALLIGGFTAPQPGPTVIGVGADPLTSTPAVATQSASPATTADSTPTSSVLPSSSPAATSVGTTQSQVSQVLPTTTTASLTSSSTSSSSSTSPTSTQSTSSTPSAIQSVQSSPLATPDAPAQAGSPTSQSVILVTNTASSSASASATPSTLSSSSTGITHAALIVLIVIAASVGGSIIIWTIIRKWKFGKSSSFDGRMQPIDWQPSNDIDDNSGIPGLNRRNSTASSFHSGSGHAGIGATTLSPIADHDFTAGPSNLAPVGGYADLARGPSPQPMMQELARGPSFNARQYQSDQYGVPLHHGAYATHGY</sequence>
<keyword evidence="2" id="KW-0472">Membrane</keyword>
<protein>
    <recommendedName>
        <fullName evidence="6">Mid2 domain-containing protein</fullName>
    </recommendedName>
</protein>
<evidence type="ECO:0000313" key="4">
    <source>
        <dbReference type="EMBL" id="KAG2120707.1"/>
    </source>
</evidence>
<keyword evidence="2" id="KW-1133">Transmembrane helix</keyword>
<feature type="region of interest" description="Disordered" evidence="1">
    <location>
        <begin position="70"/>
        <end position="169"/>
    </location>
</feature>
<evidence type="ECO:0008006" key="6">
    <source>
        <dbReference type="Google" id="ProtNLM"/>
    </source>
</evidence>
<dbReference type="OrthoDB" id="3261505at2759"/>
<keyword evidence="3" id="KW-0732">Signal</keyword>
<dbReference type="AlphaFoldDB" id="A0A9P7K0I0"/>
<feature type="compositionally biased region" description="Low complexity" evidence="1">
    <location>
        <begin position="70"/>
        <end position="102"/>
    </location>
</feature>
<organism evidence="4 5">
    <name type="scientific">Suillus discolor</name>
    <dbReference type="NCBI Taxonomy" id="1912936"/>
    <lineage>
        <taxon>Eukaryota</taxon>
        <taxon>Fungi</taxon>
        <taxon>Dikarya</taxon>
        <taxon>Basidiomycota</taxon>
        <taxon>Agaricomycotina</taxon>
        <taxon>Agaricomycetes</taxon>
        <taxon>Agaricomycetidae</taxon>
        <taxon>Boletales</taxon>
        <taxon>Suillineae</taxon>
        <taxon>Suillaceae</taxon>
        <taxon>Suillus</taxon>
    </lineage>
</organism>
<feature type="transmembrane region" description="Helical" evidence="2">
    <location>
        <begin position="202"/>
        <end position="224"/>
    </location>
</feature>
<feature type="compositionally biased region" description="Low complexity" evidence="1">
    <location>
        <begin position="264"/>
        <end position="274"/>
    </location>
</feature>
<dbReference type="GeneID" id="64697100"/>
<keyword evidence="5" id="KW-1185">Reference proteome</keyword>
<feature type="region of interest" description="Disordered" evidence="1">
    <location>
        <begin position="240"/>
        <end position="274"/>
    </location>
</feature>
<proteinExistence type="predicted"/>
<feature type="compositionally biased region" description="Polar residues" evidence="1">
    <location>
        <begin position="103"/>
        <end position="113"/>
    </location>
</feature>
<reference evidence="4" key="1">
    <citation type="journal article" date="2020" name="New Phytol.">
        <title>Comparative genomics reveals dynamic genome evolution in host specialist ectomycorrhizal fungi.</title>
        <authorList>
            <person name="Lofgren L.A."/>
            <person name="Nguyen N.H."/>
            <person name="Vilgalys R."/>
            <person name="Ruytinx J."/>
            <person name="Liao H.L."/>
            <person name="Branco S."/>
            <person name="Kuo A."/>
            <person name="LaButti K."/>
            <person name="Lipzen A."/>
            <person name="Andreopoulos W."/>
            <person name="Pangilinan J."/>
            <person name="Riley R."/>
            <person name="Hundley H."/>
            <person name="Na H."/>
            <person name="Barry K."/>
            <person name="Grigoriev I.V."/>
            <person name="Stajich J.E."/>
            <person name="Kennedy P.G."/>
        </authorList>
    </citation>
    <scope>NUCLEOTIDE SEQUENCE</scope>
    <source>
        <strain evidence="4">FC423</strain>
    </source>
</reference>
<evidence type="ECO:0000256" key="1">
    <source>
        <dbReference type="SAM" id="MobiDB-lite"/>
    </source>
</evidence>
<evidence type="ECO:0000256" key="3">
    <source>
        <dbReference type="SAM" id="SignalP"/>
    </source>
</evidence>
<feature type="signal peptide" evidence="3">
    <location>
        <begin position="1"/>
        <end position="24"/>
    </location>
</feature>